<dbReference type="EMBL" id="MK500589">
    <property type="protein sequence ID" value="QBK93032.1"/>
    <property type="molecule type" value="Genomic_DNA"/>
</dbReference>
<protein>
    <submittedName>
        <fullName evidence="1">BET bromodomain protein</fullName>
    </submittedName>
</protein>
<reference evidence="1" key="1">
    <citation type="journal article" date="2019" name="MBio">
        <title>Virus Genomes from Deep Sea Sediments Expand the Ocean Megavirome and Support Independent Origins of Viral Gigantism.</title>
        <authorList>
            <person name="Backstrom D."/>
            <person name="Yutin N."/>
            <person name="Jorgensen S.L."/>
            <person name="Dharamshi J."/>
            <person name="Homa F."/>
            <person name="Zaremba-Niedwiedzka K."/>
            <person name="Spang A."/>
            <person name="Wolf Y.I."/>
            <person name="Koonin E.V."/>
            <person name="Ettema T.J."/>
        </authorList>
    </citation>
    <scope>NUCLEOTIDE SEQUENCE</scope>
</reference>
<sequence>MNNTEIPSFYRDLETLDVEPISNSHLCKLINTLSKERIEHVYLIMLLYGNMNMSTYPGQDNNGQGGAIFSVEKLPKQLLILIGKYVVCKVS</sequence>
<proteinExistence type="predicted"/>
<evidence type="ECO:0000313" key="1">
    <source>
        <dbReference type="EMBL" id="QBK93032.1"/>
    </source>
</evidence>
<organism evidence="1">
    <name type="scientific">Pithovirus LCPAC403</name>
    <dbReference type="NCBI Taxonomy" id="2506596"/>
    <lineage>
        <taxon>Viruses</taxon>
        <taxon>Pithoviruses</taxon>
    </lineage>
</organism>
<gene>
    <name evidence="1" type="ORF">LCPAC403_01660</name>
</gene>
<name>A0A481ZCH1_9VIRU</name>
<accession>A0A481ZCH1</accession>